<dbReference type="GO" id="GO:0006298">
    <property type="term" value="P:mismatch repair"/>
    <property type="evidence" value="ECO:0007669"/>
    <property type="project" value="TreeGrafter"/>
</dbReference>
<dbReference type="RefSeq" id="WP_206707906.1">
    <property type="nucleotide sequence ID" value="NZ_CP059066.1"/>
</dbReference>
<evidence type="ECO:0000256" key="1">
    <source>
        <dbReference type="ARBA" id="ARBA00022603"/>
    </source>
</evidence>
<organism evidence="4 5">
    <name type="scientific">Koleobacter methoxysyntrophicus</name>
    <dbReference type="NCBI Taxonomy" id="2751313"/>
    <lineage>
        <taxon>Bacteria</taxon>
        <taxon>Bacillati</taxon>
        <taxon>Bacillota</taxon>
        <taxon>Clostridia</taxon>
        <taxon>Koleobacterales</taxon>
        <taxon>Koleobacteraceae</taxon>
        <taxon>Koleobacter</taxon>
    </lineage>
</organism>
<keyword evidence="5" id="KW-1185">Reference proteome</keyword>
<gene>
    <name evidence="4" type="ORF">H0A61_03008</name>
</gene>
<keyword evidence="1" id="KW-0489">Methyltransferase</keyword>
<sequence length="195" mass="22074">MGSALQKTKTVHLSPFRYPGGKSWLVPEFWKWLVSLPFKPKLLIEPFLGGGIISLTAAYHGLVNECIMIEKDKEVASVWKTVLYGNWNWLIERIKTFCLTPETAREIINSPAATCEEMAFKTILKNRVCYGGIINGAGLLKYGGSGKGILSRWNPDALAERIKTIVSMKDKLKFFEGDAFDYIPYFINREETVFL</sequence>
<evidence type="ECO:0000256" key="2">
    <source>
        <dbReference type="ARBA" id="ARBA00022679"/>
    </source>
</evidence>
<dbReference type="InterPro" id="IPR012327">
    <property type="entry name" value="MeTrfase_D12"/>
</dbReference>
<keyword evidence="3" id="KW-0949">S-adenosyl-L-methionine</keyword>
<dbReference type="Proteomes" id="UP000662904">
    <property type="component" value="Chromosome"/>
</dbReference>
<dbReference type="AlphaFoldDB" id="A0A8A0RSX5"/>
<dbReference type="GO" id="GO:0032259">
    <property type="term" value="P:methylation"/>
    <property type="evidence" value="ECO:0007669"/>
    <property type="project" value="UniProtKB-KW"/>
</dbReference>
<evidence type="ECO:0000313" key="4">
    <source>
        <dbReference type="EMBL" id="QSQ10598.1"/>
    </source>
</evidence>
<reference evidence="4" key="1">
    <citation type="submission" date="2020-07" db="EMBL/GenBank/DDBJ databases">
        <title>Koleobacter methoxysyntrophicus gen. nov., sp. nov., a novel anaerobic bacterium isolated from deep subsurface oil field and proposal of Koleobacterales ord. nov. in the phylum Firmicutes.</title>
        <authorList>
            <person name="Sakamoto S."/>
            <person name="Tamaki H."/>
        </authorList>
    </citation>
    <scope>NUCLEOTIDE SEQUENCE</scope>
    <source>
        <strain evidence="4">NRmbB1</strain>
    </source>
</reference>
<proteinExistence type="predicted"/>
<evidence type="ECO:0008006" key="6">
    <source>
        <dbReference type="Google" id="ProtNLM"/>
    </source>
</evidence>
<evidence type="ECO:0000256" key="3">
    <source>
        <dbReference type="ARBA" id="ARBA00022691"/>
    </source>
</evidence>
<dbReference type="GO" id="GO:0009307">
    <property type="term" value="P:DNA restriction-modification system"/>
    <property type="evidence" value="ECO:0007669"/>
    <property type="project" value="InterPro"/>
</dbReference>
<dbReference type="GO" id="GO:0009007">
    <property type="term" value="F:site-specific DNA-methyltransferase (adenine-specific) activity"/>
    <property type="evidence" value="ECO:0007669"/>
    <property type="project" value="UniProtKB-EC"/>
</dbReference>
<dbReference type="EMBL" id="CP059066">
    <property type="protein sequence ID" value="QSQ10598.1"/>
    <property type="molecule type" value="Genomic_DNA"/>
</dbReference>
<dbReference type="PANTHER" id="PTHR30481:SF2">
    <property type="entry name" value="SITE-SPECIFIC DNA-METHYLTRANSFERASE (ADENINE-SPECIFIC)"/>
    <property type="match status" value="1"/>
</dbReference>
<dbReference type="GO" id="GO:0043565">
    <property type="term" value="F:sequence-specific DNA binding"/>
    <property type="evidence" value="ECO:0007669"/>
    <property type="project" value="TreeGrafter"/>
</dbReference>
<dbReference type="InterPro" id="IPR029063">
    <property type="entry name" value="SAM-dependent_MTases_sf"/>
</dbReference>
<keyword evidence="2" id="KW-0808">Transferase</keyword>
<evidence type="ECO:0000313" key="5">
    <source>
        <dbReference type="Proteomes" id="UP000662904"/>
    </source>
</evidence>
<dbReference type="GO" id="GO:1904047">
    <property type="term" value="F:S-adenosyl-L-methionine binding"/>
    <property type="evidence" value="ECO:0007669"/>
    <property type="project" value="TreeGrafter"/>
</dbReference>
<dbReference type="Gene3D" id="3.40.50.150">
    <property type="entry name" value="Vaccinia Virus protein VP39"/>
    <property type="match status" value="1"/>
</dbReference>
<accession>A0A8A0RSX5</accession>
<name>A0A8A0RSX5_9FIRM</name>
<dbReference type="PANTHER" id="PTHR30481">
    <property type="entry name" value="DNA ADENINE METHYLASE"/>
    <property type="match status" value="1"/>
</dbReference>
<dbReference type="SUPFAM" id="SSF53335">
    <property type="entry name" value="S-adenosyl-L-methionine-dependent methyltransferases"/>
    <property type="match status" value="1"/>
</dbReference>
<dbReference type="KEGG" id="kme:H0A61_03008"/>
<protein>
    <recommendedName>
        <fullName evidence="6">DNA adenine methylase</fullName>
    </recommendedName>
</protein>